<dbReference type="SMART" id="SM00422">
    <property type="entry name" value="HTH_MERR"/>
    <property type="match status" value="1"/>
</dbReference>
<evidence type="ECO:0000259" key="2">
    <source>
        <dbReference type="PROSITE" id="PS50937"/>
    </source>
</evidence>
<dbReference type="PANTHER" id="PTHR30204:SF97">
    <property type="entry name" value="MERR FAMILY REGULATORY PROTEIN"/>
    <property type="match status" value="1"/>
</dbReference>
<evidence type="ECO:0000313" key="4">
    <source>
        <dbReference type="Proteomes" id="UP000616724"/>
    </source>
</evidence>
<name>A0A8J3RSX2_9ACTN</name>
<dbReference type="PANTHER" id="PTHR30204">
    <property type="entry name" value="REDOX-CYCLING DRUG-SENSING TRANSCRIPTIONAL ACTIVATOR SOXR"/>
    <property type="match status" value="1"/>
</dbReference>
<dbReference type="InterPro" id="IPR011990">
    <property type="entry name" value="TPR-like_helical_dom_sf"/>
</dbReference>
<sequence>MVEGPELITVGRLARRVGLTAKALRHYDRIGLLVPAVVEPGSGYRYYGPQQVAHARLIRLLRSVDVPLEQVRACLAASDDEAAIRRVLARHRRRLQARLDRTRGDLHRIDHLLEDGVTTLMADNTDPHGFAGSADGQRQLAVDLFNEVWRLLEKEGRTADDDDRMLHMAHASRYHWGQVGAPVNRSRGEWQCSRVYAVLGRAEPALHHARRGLEICRAHGIGDWDLAFGYEALARASAVAGDREQARAWTEQALAAAEDIAQDEDRELLLTDLETIPAQPRFW</sequence>
<feature type="domain" description="HTH merR-type" evidence="2">
    <location>
        <begin position="7"/>
        <end position="77"/>
    </location>
</feature>
<dbReference type="Gene3D" id="1.25.40.10">
    <property type="entry name" value="Tetratricopeptide repeat domain"/>
    <property type="match status" value="1"/>
</dbReference>
<dbReference type="InterPro" id="IPR000551">
    <property type="entry name" value="MerR-type_HTH_dom"/>
</dbReference>
<dbReference type="GO" id="GO:0003700">
    <property type="term" value="F:DNA-binding transcription factor activity"/>
    <property type="evidence" value="ECO:0007669"/>
    <property type="project" value="InterPro"/>
</dbReference>
<dbReference type="AlphaFoldDB" id="A0A8J3RSX2"/>
<gene>
    <name evidence="3" type="ORF">Plo01_60250</name>
</gene>
<dbReference type="InterPro" id="IPR009061">
    <property type="entry name" value="DNA-bd_dom_put_sf"/>
</dbReference>
<dbReference type="Gene3D" id="1.10.1660.10">
    <property type="match status" value="1"/>
</dbReference>
<keyword evidence="1" id="KW-0238">DNA-binding</keyword>
<comment type="caution">
    <text evidence="3">The sequence shown here is derived from an EMBL/GenBank/DDBJ whole genome shotgun (WGS) entry which is preliminary data.</text>
</comment>
<dbReference type="PROSITE" id="PS50937">
    <property type="entry name" value="HTH_MERR_2"/>
    <property type="match status" value="1"/>
</dbReference>
<dbReference type="InterPro" id="IPR047057">
    <property type="entry name" value="MerR_fam"/>
</dbReference>
<dbReference type="RefSeq" id="WP_203894051.1">
    <property type="nucleotide sequence ID" value="NZ_BOOH01000049.1"/>
</dbReference>
<dbReference type="GO" id="GO:0003677">
    <property type="term" value="F:DNA binding"/>
    <property type="evidence" value="ECO:0007669"/>
    <property type="project" value="UniProtKB-KW"/>
</dbReference>
<dbReference type="EMBL" id="BOOH01000049">
    <property type="protein sequence ID" value="GIH79596.1"/>
    <property type="molecule type" value="Genomic_DNA"/>
</dbReference>
<accession>A0A8J3RSX2</accession>
<dbReference type="PROSITE" id="PS00552">
    <property type="entry name" value="HTH_MERR_1"/>
    <property type="match status" value="1"/>
</dbReference>
<evidence type="ECO:0000256" key="1">
    <source>
        <dbReference type="ARBA" id="ARBA00023125"/>
    </source>
</evidence>
<dbReference type="Pfam" id="PF13411">
    <property type="entry name" value="MerR_1"/>
    <property type="match status" value="1"/>
</dbReference>
<reference evidence="3 4" key="1">
    <citation type="submission" date="2021-01" db="EMBL/GenBank/DDBJ databases">
        <title>Whole genome shotgun sequence of Planobispora longispora NBRC 13918.</title>
        <authorList>
            <person name="Komaki H."/>
            <person name="Tamura T."/>
        </authorList>
    </citation>
    <scope>NUCLEOTIDE SEQUENCE [LARGE SCALE GENOMIC DNA]</scope>
    <source>
        <strain evidence="3 4">NBRC 13918</strain>
    </source>
</reference>
<evidence type="ECO:0000313" key="3">
    <source>
        <dbReference type="EMBL" id="GIH79596.1"/>
    </source>
</evidence>
<dbReference type="Proteomes" id="UP000616724">
    <property type="component" value="Unassembled WGS sequence"/>
</dbReference>
<organism evidence="3 4">
    <name type="scientific">Planobispora longispora</name>
    <dbReference type="NCBI Taxonomy" id="28887"/>
    <lineage>
        <taxon>Bacteria</taxon>
        <taxon>Bacillati</taxon>
        <taxon>Actinomycetota</taxon>
        <taxon>Actinomycetes</taxon>
        <taxon>Streptosporangiales</taxon>
        <taxon>Streptosporangiaceae</taxon>
        <taxon>Planobispora</taxon>
    </lineage>
</organism>
<protein>
    <recommendedName>
        <fullName evidence="2">HTH merR-type domain-containing protein</fullName>
    </recommendedName>
</protein>
<dbReference type="SUPFAM" id="SSF46955">
    <property type="entry name" value="Putative DNA-binding domain"/>
    <property type="match status" value="1"/>
</dbReference>
<keyword evidence="4" id="KW-1185">Reference proteome</keyword>
<proteinExistence type="predicted"/>
<dbReference type="SUPFAM" id="SSF48452">
    <property type="entry name" value="TPR-like"/>
    <property type="match status" value="1"/>
</dbReference>